<organism evidence="1 2">
    <name type="scientific">Nibricoccus aquaticus</name>
    <dbReference type="NCBI Taxonomy" id="2576891"/>
    <lineage>
        <taxon>Bacteria</taxon>
        <taxon>Pseudomonadati</taxon>
        <taxon>Verrucomicrobiota</taxon>
        <taxon>Opitutia</taxon>
        <taxon>Opitutales</taxon>
        <taxon>Opitutaceae</taxon>
        <taxon>Nibricoccus</taxon>
    </lineage>
</organism>
<accession>A0A290Q2H9</accession>
<gene>
    <name evidence="1" type="ORF">CMV30_02150</name>
</gene>
<dbReference type="AlphaFoldDB" id="A0A290Q2H9"/>
<name>A0A290Q2H9_9BACT</name>
<dbReference type="EMBL" id="CP023344">
    <property type="protein sequence ID" value="ATC62859.1"/>
    <property type="molecule type" value="Genomic_DNA"/>
</dbReference>
<proteinExistence type="predicted"/>
<dbReference type="Proteomes" id="UP000217265">
    <property type="component" value="Chromosome"/>
</dbReference>
<dbReference type="RefSeq" id="WP_096054494.1">
    <property type="nucleotide sequence ID" value="NZ_CP023344.1"/>
</dbReference>
<evidence type="ECO:0000313" key="1">
    <source>
        <dbReference type="EMBL" id="ATC62859.1"/>
    </source>
</evidence>
<dbReference type="OrthoDB" id="9808492at2"/>
<evidence type="ECO:0000313" key="2">
    <source>
        <dbReference type="Proteomes" id="UP000217265"/>
    </source>
</evidence>
<dbReference type="Pfam" id="PF13289">
    <property type="entry name" value="SIR2_2"/>
    <property type="match status" value="1"/>
</dbReference>
<protein>
    <submittedName>
        <fullName evidence="1">Uncharacterized protein</fullName>
    </submittedName>
</protein>
<dbReference type="KEGG" id="vbh:CMV30_02150"/>
<reference evidence="1 2" key="1">
    <citation type="submission" date="2017-09" db="EMBL/GenBank/DDBJ databases">
        <title>Complete genome sequence of Verrucomicrobial strain HZ-65, isolated from freshwater.</title>
        <authorList>
            <person name="Choi A."/>
        </authorList>
    </citation>
    <scope>NUCLEOTIDE SEQUENCE [LARGE SCALE GENOMIC DNA]</scope>
    <source>
        <strain evidence="1 2">HZ-65</strain>
    </source>
</reference>
<sequence>MSTDCAPDAKKKLLVILGAGSSIEQGFPSVDDLDRDLREQAKTYVSSRGGPDFFQVLWDNRERYGLELTDETRPLLEWRTRPTFERVLGDLHLLMNATLGSPHGDPMYSRLLSSFDLKEPTSNKLFYQTQGQLSALLSRVAFRVRGTSKIFEFERRARTEFKTYSSLFAALARTFDVGIYNLNYDTAALNALPNSFVGFDRHGGAFLPAKVIGRREWSFIYHLHGSVHHRIIRPVKDTEHIDFGPKIIWYDDLWQSRDTVDWDDTDFISTRSDQKRMVVASLVAGGWKLDQLQSDPFLTFYSQLARHAYEADAVLIAGYGFGDSHIDSILSNMLRSRGSRGAWPPVMILDWDKKRQPVAKRSDPWATTMAITMRTSPQRFRSKENVGQKHWLNLPDVLPSESFEQYTDSARPVALYTGGFLAAATHADAITDWLTGDFGAL</sequence>
<keyword evidence="2" id="KW-1185">Reference proteome</keyword>